<evidence type="ECO:0000259" key="6">
    <source>
        <dbReference type="PROSITE" id="PS50110"/>
    </source>
</evidence>
<feature type="domain" description="OmpR/PhoB-type" evidence="7">
    <location>
        <begin position="139"/>
        <end position="237"/>
    </location>
</feature>
<evidence type="ECO:0000256" key="1">
    <source>
        <dbReference type="ARBA" id="ARBA00023015"/>
    </source>
</evidence>
<dbReference type="eggNOG" id="COG0745">
    <property type="taxonomic scope" value="Bacteria"/>
</dbReference>
<evidence type="ECO:0000313" key="9">
    <source>
        <dbReference type="Proteomes" id="UP000005984"/>
    </source>
</evidence>
<dbReference type="AlphaFoldDB" id="C2BEA7"/>
<dbReference type="PANTHER" id="PTHR48111">
    <property type="entry name" value="REGULATOR OF RPOS"/>
    <property type="match status" value="1"/>
</dbReference>
<dbReference type="GO" id="GO:0006355">
    <property type="term" value="P:regulation of DNA-templated transcription"/>
    <property type="evidence" value="ECO:0007669"/>
    <property type="project" value="InterPro"/>
</dbReference>
<dbReference type="InterPro" id="IPR001867">
    <property type="entry name" value="OmpR/PhoB-type_DNA-bd"/>
</dbReference>
<dbReference type="PROSITE" id="PS50110">
    <property type="entry name" value="RESPONSE_REGULATORY"/>
    <property type="match status" value="1"/>
</dbReference>
<dbReference type="PANTHER" id="PTHR48111:SF43">
    <property type="entry name" value="STAGE 0 SPORULATION PROTEIN A HOMOLOG"/>
    <property type="match status" value="1"/>
</dbReference>
<dbReference type="Gene3D" id="1.10.10.10">
    <property type="entry name" value="Winged helix-like DNA-binding domain superfamily/Winged helix DNA-binding domain"/>
    <property type="match status" value="1"/>
</dbReference>
<dbReference type="CDD" id="cd00383">
    <property type="entry name" value="trans_reg_C"/>
    <property type="match status" value="1"/>
</dbReference>
<dbReference type="InterPro" id="IPR001789">
    <property type="entry name" value="Sig_transdc_resp-reg_receiver"/>
</dbReference>
<keyword evidence="4" id="KW-0597">Phosphoprotein</keyword>
<evidence type="ECO:0000256" key="4">
    <source>
        <dbReference type="PROSITE-ProRule" id="PRU00169"/>
    </source>
</evidence>
<evidence type="ECO:0000256" key="2">
    <source>
        <dbReference type="ARBA" id="ARBA00023125"/>
    </source>
</evidence>
<dbReference type="Pfam" id="PF00486">
    <property type="entry name" value="Trans_reg_C"/>
    <property type="match status" value="1"/>
</dbReference>
<gene>
    <name evidence="8" type="ORF">HMPREF0072_0677</name>
</gene>
<sequence length="237" mass="27171">MGGFCVIIILGDFMFKIFVVDDSQIISEKLKNELEKWGFEVILAEDFERVFDTFKGEKPDLVVMDIGLPFYDGYFWTRKIRDISNVPIIFLSSKEDTMNKIMAMEMGADDFVSKPFEIDLLLAKIKAILRRAYDYKENLSRLEIRGLILDLKSMTVSVGENSLDLSKNEFKILETLMVNKGNVVSREKLMTSLWSTDIYIDDNTLTVNISRLRKSLAGLGIGDFIKTKQGYGYYVEA</sequence>
<feature type="domain" description="Response regulatory" evidence="6">
    <location>
        <begin position="16"/>
        <end position="129"/>
    </location>
</feature>
<protein>
    <submittedName>
        <fullName evidence="8">Response regulator receiver domain protein</fullName>
    </submittedName>
</protein>
<dbReference type="GO" id="GO:0005829">
    <property type="term" value="C:cytosol"/>
    <property type="evidence" value="ECO:0007669"/>
    <property type="project" value="TreeGrafter"/>
</dbReference>
<dbReference type="InterPro" id="IPR036388">
    <property type="entry name" value="WH-like_DNA-bd_sf"/>
</dbReference>
<keyword evidence="2 5" id="KW-0238">DNA-binding</keyword>
<dbReference type="GO" id="GO:0000156">
    <property type="term" value="F:phosphorelay response regulator activity"/>
    <property type="evidence" value="ECO:0007669"/>
    <property type="project" value="TreeGrafter"/>
</dbReference>
<dbReference type="SMART" id="SM00448">
    <property type="entry name" value="REC"/>
    <property type="match status" value="1"/>
</dbReference>
<dbReference type="InterPro" id="IPR039420">
    <property type="entry name" value="WalR-like"/>
</dbReference>
<evidence type="ECO:0000256" key="3">
    <source>
        <dbReference type="ARBA" id="ARBA00023163"/>
    </source>
</evidence>
<dbReference type="GO" id="GO:0000976">
    <property type="term" value="F:transcription cis-regulatory region binding"/>
    <property type="evidence" value="ECO:0007669"/>
    <property type="project" value="TreeGrafter"/>
</dbReference>
<accession>C2BEA7</accession>
<dbReference type="Proteomes" id="UP000005984">
    <property type="component" value="Unassembled WGS sequence"/>
</dbReference>
<dbReference type="GO" id="GO:0032993">
    <property type="term" value="C:protein-DNA complex"/>
    <property type="evidence" value="ECO:0007669"/>
    <property type="project" value="TreeGrafter"/>
</dbReference>
<name>C2BEA7_9FIRM</name>
<dbReference type="Gene3D" id="6.10.250.690">
    <property type="match status" value="1"/>
</dbReference>
<evidence type="ECO:0000259" key="7">
    <source>
        <dbReference type="PROSITE" id="PS51755"/>
    </source>
</evidence>
<dbReference type="InterPro" id="IPR016032">
    <property type="entry name" value="Sig_transdc_resp-reg_C-effctor"/>
</dbReference>
<dbReference type="SUPFAM" id="SSF46894">
    <property type="entry name" value="C-terminal effector domain of the bipartite response regulators"/>
    <property type="match status" value="1"/>
</dbReference>
<proteinExistence type="predicted"/>
<dbReference type="Pfam" id="PF00072">
    <property type="entry name" value="Response_reg"/>
    <property type="match status" value="1"/>
</dbReference>
<feature type="DNA-binding region" description="OmpR/PhoB-type" evidence="5">
    <location>
        <begin position="139"/>
        <end position="237"/>
    </location>
</feature>
<dbReference type="HOGENOM" id="CLU_000445_30_3_9"/>
<evidence type="ECO:0000256" key="5">
    <source>
        <dbReference type="PROSITE-ProRule" id="PRU01091"/>
    </source>
</evidence>
<keyword evidence="3" id="KW-0804">Transcription</keyword>
<dbReference type="Gene3D" id="3.40.50.2300">
    <property type="match status" value="1"/>
</dbReference>
<reference evidence="8 9" key="1">
    <citation type="submission" date="2008-10" db="EMBL/GenBank/DDBJ databases">
        <authorList>
            <person name="Qin X."/>
            <person name="Bachman B."/>
            <person name="Battles P."/>
            <person name="Bell A."/>
            <person name="Bess C."/>
            <person name="Bickham C."/>
            <person name="Chaboub L."/>
            <person name="Chen D."/>
            <person name="Coyle M."/>
            <person name="Deiros D.R."/>
            <person name="Dinh H."/>
            <person name="Forbes L."/>
            <person name="Fowler G."/>
            <person name="Francisco L."/>
            <person name="Fu Q."/>
            <person name="Gubbala S."/>
            <person name="Hale W."/>
            <person name="Han Y."/>
            <person name="Hemphill L."/>
            <person name="Highlander S.K."/>
            <person name="Hirani K."/>
            <person name="Hogues M."/>
            <person name="Jackson L."/>
            <person name="Jakkamsetti A."/>
            <person name="Javaid M."/>
            <person name="Jiang H."/>
            <person name="Korchina V."/>
            <person name="Kovar C."/>
            <person name="Lara F."/>
            <person name="Lee S."/>
            <person name="Mata R."/>
            <person name="Mathew T."/>
            <person name="Moen C."/>
            <person name="Morales K."/>
            <person name="Munidasa M."/>
            <person name="Nazareth L."/>
            <person name="Ngo R."/>
            <person name="Nguyen L."/>
            <person name="Okwuonu G."/>
            <person name="Ongeri F."/>
            <person name="Patil S."/>
            <person name="Petrosino J."/>
            <person name="Pham C."/>
            <person name="Pham P."/>
            <person name="Pu L.-L."/>
            <person name="Puazo M."/>
            <person name="Raj R."/>
            <person name="Reid J."/>
            <person name="Rouhana J."/>
            <person name="Saada N."/>
            <person name="Shang Y."/>
            <person name="Simmons D."/>
            <person name="Thornton R."/>
            <person name="Warren J."/>
            <person name="Weissenberger G."/>
            <person name="Zhang J."/>
            <person name="Zhang L."/>
            <person name="Zhou C."/>
            <person name="Zhu D."/>
            <person name="Muzny D."/>
            <person name="Worley K."/>
            <person name="Gibbs R."/>
        </authorList>
    </citation>
    <scope>NUCLEOTIDE SEQUENCE [LARGE SCALE GENOMIC DNA]</scope>
    <source>
        <strain evidence="8 9">ATCC 51172</strain>
    </source>
</reference>
<dbReference type="SMART" id="SM00862">
    <property type="entry name" value="Trans_reg_C"/>
    <property type="match status" value="1"/>
</dbReference>
<evidence type="ECO:0000313" key="8">
    <source>
        <dbReference type="EMBL" id="EEI86749.1"/>
    </source>
</evidence>
<organism evidence="8 9">
    <name type="scientific">Anaerococcus lactolyticus ATCC 51172</name>
    <dbReference type="NCBI Taxonomy" id="525254"/>
    <lineage>
        <taxon>Bacteria</taxon>
        <taxon>Bacillati</taxon>
        <taxon>Bacillota</taxon>
        <taxon>Tissierellia</taxon>
        <taxon>Tissierellales</taxon>
        <taxon>Peptoniphilaceae</taxon>
        <taxon>Anaerococcus</taxon>
    </lineage>
</organism>
<comment type="caution">
    <text evidence="8">The sequence shown here is derived from an EMBL/GenBank/DDBJ whole genome shotgun (WGS) entry which is preliminary data.</text>
</comment>
<dbReference type="EMBL" id="ABYO01000189">
    <property type="protein sequence ID" value="EEI86749.1"/>
    <property type="molecule type" value="Genomic_DNA"/>
</dbReference>
<feature type="modified residue" description="4-aspartylphosphate" evidence="4">
    <location>
        <position position="65"/>
    </location>
</feature>
<keyword evidence="1" id="KW-0805">Transcription regulation</keyword>
<dbReference type="SUPFAM" id="SSF52172">
    <property type="entry name" value="CheY-like"/>
    <property type="match status" value="1"/>
</dbReference>
<keyword evidence="9" id="KW-1185">Reference proteome</keyword>
<dbReference type="InterPro" id="IPR011006">
    <property type="entry name" value="CheY-like_superfamily"/>
</dbReference>
<dbReference type="STRING" id="525254.HMPREF0072_0677"/>
<dbReference type="PROSITE" id="PS51755">
    <property type="entry name" value="OMPR_PHOB"/>
    <property type="match status" value="1"/>
</dbReference>